<reference evidence="1 2" key="1">
    <citation type="submission" date="2011-09" db="EMBL/GenBank/DDBJ databases">
        <title>The draft genome of Methylobacterium extorquens DSM 13060.</title>
        <authorList>
            <consortium name="US DOE Joint Genome Institute (JGI-PGF)"/>
            <person name="Lucas S."/>
            <person name="Han J."/>
            <person name="Lapidus A."/>
            <person name="Cheng J.-F."/>
            <person name="Goodwin L."/>
            <person name="Pitluck S."/>
            <person name="Peters L."/>
            <person name="Land M.L."/>
            <person name="Hauser L."/>
            <person name="Koskimaki J."/>
            <person name="Halonen O."/>
            <person name="Pirttila A."/>
            <person name="Frank C."/>
            <person name="Woyke T.J."/>
        </authorList>
    </citation>
    <scope>NUCLEOTIDE SEQUENCE [LARGE SCALE GENOMIC DNA]</scope>
    <source>
        <strain evidence="1 2">DSM 13060</strain>
    </source>
</reference>
<evidence type="ECO:0000313" key="1">
    <source>
        <dbReference type="EMBL" id="EHP75520.1"/>
    </source>
</evidence>
<accession>H1KV98</accession>
<dbReference type="AlphaFoldDB" id="H1KV98"/>
<evidence type="ECO:0000313" key="2">
    <source>
        <dbReference type="Proteomes" id="UP000004382"/>
    </source>
</evidence>
<sequence precursor="true">GRAGGALAGAAIGGAGGAIAGAATAPRCPYGTFRDEYGNVYCR</sequence>
<comment type="caution">
    <text evidence="1">The sequence shown here is derived from an EMBL/GenBank/DDBJ whole genome shotgun (WGS) entry which is preliminary data.</text>
</comment>
<protein>
    <recommendedName>
        <fullName evidence="3">17 kDa surface antigen</fullName>
    </recommendedName>
</protein>
<feature type="non-terminal residue" evidence="1">
    <location>
        <position position="1"/>
    </location>
</feature>
<evidence type="ECO:0008006" key="3">
    <source>
        <dbReference type="Google" id="ProtNLM"/>
    </source>
</evidence>
<organism evidence="1 2">
    <name type="scientific">Methylorubrum extorquens DSM 13060</name>
    <dbReference type="NCBI Taxonomy" id="882800"/>
    <lineage>
        <taxon>Bacteria</taxon>
        <taxon>Pseudomonadati</taxon>
        <taxon>Pseudomonadota</taxon>
        <taxon>Alphaproteobacteria</taxon>
        <taxon>Hyphomicrobiales</taxon>
        <taxon>Methylobacteriaceae</taxon>
        <taxon>Methylorubrum</taxon>
    </lineage>
</organism>
<name>H1KV98_METEX</name>
<proteinExistence type="predicted"/>
<gene>
    <name evidence="1" type="ORF">MetexDRAFT_6561</name>
</gene>
<dbReference type="Proteomes" id="UP000004382">
    <property type="component" value="Unassembled WGS sequence"/>
</dbReference>
<dbReference type="EMBL" id="AGJK01000471">
    <property type="protein sequence ID" value="EHP75520.1"/>
    <property type="molecule type" value="Genomic_DNA"/>
</dbReference>